<dbReference type="PROSITE" id="PS51257">
    <property type="entry name" value="PROKAR_LIPOPROTEIN"/>
    <property type="match status" value="1"/>
</dbReference>
<feature type="domain" description="DUF7843" evidence="4">
    <location>
        <begin position="199"/>
        <end position="280"/>
    </location>
</feature>
<accession>A0AAE0W8D1</accession>
<evidence type="ECO:0000313" key="5">
    <source>
        <dbReference type="EMBL" id="KAK3603990.1"/>
    </source>
</evidence>
<protein>
    <submittedName>
        <fullName evidence="5">Uncharacterized protein</fullName>
    </submittedName>
</protein>
<dbReference type="InterPro" id="IPR057162">
    <property type="entry name" value="DUF7840"/>
</dbReference>
<evidence type="ECO:0000259" key="3">
    <source>
        <dbReference type="Pfam" id="PF25222"/>
    </source>
</evidence>
<proteinExistence type="predicted"/>
<dbReference type="Pfam" id="PF25222">
    <property type="entry name" value="DUF7840"/>
    <property type="match status" value="1"/>
</dbReference>
<keyword evidence="1" id="KW-0732">Signal</keyword>
<reference evidence="5" key="2">
    <citation type="journal article" date="2021" name="Genome Biol. Evol.">
        <title>Developing a high-quality reference genome for a parasitic bivalve with doubly uniparental inheritance (Bivalvia: Unionida).</title>
        <authorList>
            <person name="Smith C.H."/>
        </authorList>
    </citation>
    <scope>NUCLEOTIDE SEQUENCE</scope>
    <source>
        <strain evidence="5">CHS0354</strain>
        <tissue evidence="5">Mantle</tissue>
    </source>
</reference>
<feature type="signal peptide" evidence="1">
    <location>
        <begin position="1"/>
        <end position="22"/>
    </location>
</feature>
<name>A0AAE0W8D1_9BIVA</name>
<dbReference type="InterPro" id="IPR021383">
    <property type="entry name" value="DUF3015"/>
</dbReference>
<sequence>MKKILSLMFAGAVLFSAQTVFAGSSAGCGLGSTIFQGKDGLVFNVLAATTNGTSGNQTFGMTTGTLGCKGDDVVYKEKEAEVFVTDNYELLLNDAGRGNGEYVTTYASLMGCTDTTAFAKAVQTNSGSIFSSQDTAAVLSKTSDVIASDVALSQTCRKDCFTSPEMPKSLLLLGIFVFLSPFRVFSDYREDLTRTALTQKLYEQRYWHILLDYEPNLLGGYTSREDLPIYFLSPEGKTNPEAELISTLNAFFFPPEYTSNITGLHPKCQFTARYKWLKEQLNFDEAQMPAVTCTNYAEWLKNLGTDRVVMVFPSADIKIPASMFGHTLIRIDNSRRKEGNLLNYSVNFAASVNIEETNVLFYSVLGIFGGYDGMFSMYPYHLKVQEYNEIDQRDMWEYELNFSPEEIDRFMARLWELRNLNCICQIRFHLWTVPVDTVRILYDYPGTIKSAAFRPSRINRAYHMLAQLTGEETGIFEKLQDSAENTSLPEFQQLPDARKALILELLADYHLIRNKKEKRNEWRTVVQKRAGIGYKSPEVVIPAETQDNPVLIHKTSKVSVSAGANNSEKFVQFTLRAAYRDHLDAAQGFSPLIYYRLEFLKLSLRYYEQTGAVADEFKIVGIGNYSPMTLLDTNFSYNLDALLATVKQTGCYRCLAAKVKGDFGAAKLIGELNIYGVAGGTYSKGIDQGGFSYQAEAEVRLGAVHYGKKWNFHTEYGAHDAFAGEKQTYGRFFAGISYHAFEDTELRGYWEKTADYSEGRLEVGRYF</sequence>
<dbReference type="EMBL" id="JAEAOA010001598">
    <property type="protein sequence ID" value="KAK3603990.1"/>
    <property type="molecule type" value="Genomic_DNA"/>
</dbReference>
<dbReference type="Pfam" id="PF25225">
    <property type="entry name" value="DUF7843"/>
    <property type="match status" value="1"/>
</dbReference>
<feature type="domain" description="Lnb N-terminal periplasmic" evidence="2">
    <location>
        <begin position="296"/>
        <end position="419"/>
    </location>
</feature>
<feature type="chain" id="PRO_5042261859" evidence="1">
    <location>
        <begin position="23"/>
        <end position="767"/>
    </location>
</feature>
<dbReference type="Pfam" id="PF11220">
    <property type="entry name" value="DUF3015"/>
    <property type="match status" value="1"/>
</dbReference>
<evidence type="ECO:0000259" key="4">
    <source>
        <dbReference type="Pfam" id="PF25225"/>
    </source>
</evidence>
<evidence type="ECO:0000259" key="2">
    <source>
        <dbReference type="Pfam" id="PF13387"/>
    </source>
</evidence>
<dbReference type="AlphaFoldDB" id="A0AAE0W8D1"/>
<dbReference type="InterPro" id="IPR057165">
    <property type="entry name" value="DUF7843"/>
</dbReference>
<dbReference type="InterPro" id="IPR025178">
    <property type="entry name" value="Lnb_N"/>
</dbReference>
<organism evidence="5 6">
    <name type="scientific">Potamilus streckersoni</name>
    <dbReference type="NCBI Taxonomy" id="2493646"/>
    <lineage>
        <taxon>Eukaryota</taxon>
        <taxon>Metazoa</taxon>
        <taxon>Spiralia</taxon>
        <taxon>Lophotrochozoa</taxon>
        <taxon>Mollusca</taxon>
        <taxon>Bivalvia</taxon>
        <taxon>Autobranchia</taxon>
        <taxon>Heteroconchia</taxon>
        <taxon>Palaeoheterodonta</taxon>
        <taxon>Unionida</taxon>
        <taxon>Unionoidea</taxon>
        <taxon>Unionidae</taxon>
        <taxon>Ambleminae</taxon>
        <taxon>Lampsilini</taxon>
        <taxon>Potamilus</taxon>
    </lineage>
</organism>
<dbReference type="Pfam" id="PF13387">
    <property type="entry name" value="Lnb_N"/>
    <property type="match status" value="1"/>
</dbReference>
<reference evidence="5" key="1">
    <citation type="journal article" date="2021" name="Genome Biol. Evol.">
        <title>A High-Quality Reference Genome for a Parasitic Bivalve with Doubly Uniparental Inheritance (Bivalvia: Unionida).</title>
        <authorList>
            <person name="Smith C.H."/>
        </authorList>
    </citation>
    <scope>NUCLEOTIDE SEQUENCE</scope>
    <source>
        <strain evidence="5">CHS0354</strain>
    </source>
</reference>
<gene>
    <name evidence="5" type="ORF">CHS0354_026786</name>
</gene>
<evidence type="ECO:0000256" key="1">
    <source>
        <dbReference type="SAM" id="SignalP"/>
    </source>
</evidence>
<dbReference type="Proteomes" id="UP001195483">
    <property type="component" value="Unassembled WGS sequence"/>
</dbReference>
<keyword evidence="6" id="KW-1185">Reference proteome</keyword>
<feature type="domain" description="DUF7840" evidence="3">
    <location>
        <begin position="548"/>
        <end position="763"/>
    </location>
</feature>
<evidence type="ECO:0000313" key="6">
    <source>
        <dbReference type="Proteomes" id="UP001195483"/>
    </source>
</evidence>
<reference evidence="5" key="3">
    <citation type="submission" date="2023-05" db="EMBL/GenBank/DDBJ databases">
        <authorList>
            <person name="Smith C.H."/>
        </authorList>
    </citation>
    <scope>NUCLEOTIDE SEQUENCE</scope>
    <source>
        <strain evidence="5">CHS0354</strain>
        <tissue evidence="5">Mantle</tissue>
    </source>
</reference>
<comment type="caution">
    <text evidence="5">The sequence shown here is derived from an EMBL/GenBank/DDBJ whole genome shotgun (WGS) entry which is preliminary data.</text>
</comment>